<evidence type="ECO:0000313" key="2">
    <source>
        <dbReference type="Proteomes" id="UP000054538"/>
    </source>
</evidence>
<keyword evidence="2" id="KW-1185">Reference proteome</keyword>
<organism evidence="1 2">
    <name type="scientific">Paxillus rubicundulus Ve08.2h10</name>
    <dbReference type="NCBI Taxonomy" id="930991"/>
    <lineage>
        <taxon>Eukaryota</taxon>
        <taxon>Fungi</taxon>
        <taxon>Dikarya</taxon>
        <taxon>Basidiomycota</taxon>
        <taxon>Agaricomycotina</taxon>
        <taxon>Agaricomycetes</taxon>
        <taxon>Agaricomycetidae</taxon>
        <taxon>Boletales</taxon>
        <taxon>Paxilineae</taxon>
        <taxon>Paxillaceae</taxon>
        <taxon>Paxillus</taxon>
    </lineage>
</organism>
<protein>
    <submittedName>
        <fullName evidence="1">Uncharacterized protein</fullName>
    </submittedName>
</protein>
<reference evidence="2" key="2">
    <citation type="submission" date="2015-01" db="EMBL/GenBank/DDBJ databases">
        <title>Evolutionary Origins and Diversification of the Mycorrhizal Mutualists.</title>
        <authorList>
            <consortium name="DOE Joint Genome Institute"/>
            <consortium name="Mycorrhizal Genomics Consortium"/>
            <person name="Kohler A."/>
            <person name="Kuo A."/>
            <person name="Nagy L.G."/>
            <person name="Floudas D."/>
            <person name="Copeland A."/>
            <person name="Barry K.W."/>
            <person name="Cichocki N."/>
            <person name="Veneault-Fourrey C."/>
            <person name="LaButti K."/>
            <person name="Lindquist E.A."/>
            <person name="Lipzen A."/>
            <person name="Lundell T."/>
            <person name="Morin E."/>
            <person name="Murat C."/>
            <person name="Riley R."/>
            <person name="Ohm R."/>
            <person name="Sun H."/>
            <person name="Tunlid A."/>
            <person name="Henrissat B."/>
            <person name="Grigoriev I.V."/>
            <person name="Hibbett D.S."/>
            <person name="Martin F."/>
        </authorList>
    </citation>
    <scope>NUCLEOTIDE SEQUENCE [LARGE SCALE GENOMIC DNA]</scope>
    <source>
        <strain evidence="2">Ve08.2h10</strain>
    </source>
</reference>
<dbReference type="HOGENOM" id="CLU_052398_2_0_1"/>
<proteinExistence type="predicted"/>
<dbReference type="Proteomes" id="UP000054538">
    <property type="component" value="Unassembled WGS sequence"/>
</dbReference>
<dbReference type="EMBL" id="KN826919">
    <property type="protein sequence ID" value="KIK77592.1"/>
    <property type="molecule type" value="Genomic_DNA"/>
</dbReference>
<accession>A0A0D0C362</accession>
<dbReference type="InParanoid" id="A0A0D0C362"/>
<sequence>VPIEHIILPSQHALQKLKAGNFCKLWYFTNDGLTDAEQSGACALNGNYLTLSQTPDGMPSFIPAVITKDKTPVIQDENLPWEQFEQAVLHMIEAMQDQEWREDCIEMHLKFWMALENHPWQHSHSKYSPKALLHYQGQQHCRWHQLVATPKAFSLTELEQELIKQAHKHLIHQEKVNEIQKLNLVHVSTSPSSPHN</sequence>
<evidence type="ECO:0000313" key="1">
    <source>
        <dbReference type="EMBL" id="KIK77592.1"/>
    </source>
</evidence>
<reference evidence="1 2" key="1">
    <citation type="submission" date="2014-04" db="EMBL/GenBank/DDBJ databases">
        <authorList>
            <consortium name="DOE Joint Genome Institute"/>
            <person name="Kuo A."/>
            <person name="Kohler A."/>
            <person name="Jargeat P."/>
            <person name="Nagy L.G."/>
            <person name="Floudas D."/>
            <person name="Copeland A."/>
            <person name="Barry K.W."/>
            <person name="Cichocki N."/>
            <person name="Veneault-Fourrey C."/>
            <person name="LaButti K."/>
            <person name="Lindquist E.A."/>
            <person name="Lipzen A."/>
            <person name="Lundell T."/>
            <person name="Morin E."/>
            <person name="Murat C."/>
            <person name="Sun H."/>
            <person name="Tunlid A."/>
            <person name="Henrissat B."/>
            <person name="Grigoriev I.V."/>
            <person name="Hibbett D.S."/>
            <person name="Martin F."/>
            <person name="Nordberg H.P."/>
            <person name="Cantor M.N."/>
            <person name="Hua S.X."/>
        </authorList>
    </citation>
    <scope>NUCLEOTIDE SEQUENCE [LARGE SCALE GENOMIC DNA]</scope>
    <source>
        <strain evidence="1 2">Ve08.2h10</strain>
    </source>
</reference>
<dbReference type="OrthoDB" id="2688210at2759"/>
<name>A0A0D0C362_9AGAM</name>
<gene>
    <name evidence="1" type="ORF">PAXRUDRAFT_166363</name>
</gene>
<feature type="non-terminal residue" evidence="1">
    <location>
        <position position="1"/>
    </location>
</feature>
<dbReference type="AlphaFoldDB" id="A0A0D0C362"/>